<gene>
    <name evidence="1" type="ORF">Dda_8970</name>
</gene>
<organism evidence="1 2">
    <name type="scientific">Drechslerella dactyloides</name>
    <name type="common">Nematode-trapping fungus</name>
    <name type="synonym">Arthrobotrys dactyloides</name>
    <dbReference type="NCBI Taxonomy" id="74499"/>
    <lineage>
        <taxon>Eukaryota</taxon>
        <taxon>Fungi</taxon>
        <taxon>Dikarya</taxon>
        <taxon>Ascomycota</taxon>
        <taxon>Pezizomycotina</taxon>
        <taxon>Orbiliomycetes</taxon>
        <taxon>Orbiliales</taxon>
        <taxon>Orbiliaceae</taxon>
        <taxon>Drechslerella</taxon>
    </lineage>
</organism>
<reference evidence="1" key="1">
    <citation type="submission" date="2023-01" db="EMBL/GenBank/DDBJ databases">
        <title>The chitinases involved in constricting ring structure development in the nematode-trapping fungus Drechslerella dactyloides.</title>
        <authorList>
            <person name="Wang R."/>
            <person name="Zhang L."/>
            <person name="Tang P."/>
            <person name="Li S."/>
            <person name="Liang L."/>
        </authorList>
    </citation>
    <scope>NUCLEOTIDE SEQUENCE</scope>
    <source>
        <strain evidence="1">YMF1.00031</strain>
    </source>
</reference>
<evidence type="ECO:0000313" key="1">
    <source>
        <dbReference type="EMBL" id="KAJ6256135.1"/>
    </source>
</evidence>
<dbReference type="Proteomes" id="UP001221413">
    <property type="component" value="Unassembled WGS sequence"/>
</dbReference>
<dbReference type="AlphaFoldDB" id="A0AAD6NFB3"/>
<accession>A0AAD6NFB3</accession>
<proteinExistence type="predicted"/>
<keyword evidence="2" id="KW-1185">Reference proteome</keyword>
<comment type="caution">
    <text evidence="1">The sequence shown here is derived from an EMBL/GenBank/DDBJ whole genome shotgun (WGS) entry which is preliminary data.</text>
</comment>
<dbReference type="EMBL" id="JAQGDS010000014">
    <property type="protein sequence ID" value="KAJ6256135.1"/>
    <property type="molecule type" value="Genomic_DNA"/>
</dbReference>
<name>A0AAD6NFB3_DREDA</name>
<sequence>MVFVVDQMNELDPTEIEGTRDKDNWLDKHKSEYRGLIFDLLSAHALIQGTSASAKSISATGAGTARDARTTTKFLFGGLDEVGRVVVIACSMIETHVH</sequence>
<protein>
    <submittedName>
        <fullName evidence="1">Uncharacterized protein</fullName>
    </submittedName>
</protein>
<evidence type="ECO:0000313" key="2">
    <source>
        <dbReference type="Proteomes" id="UP001221413"/>
    </source>
</evidence>